<feature type="domain" description="Glycosyltransferase 61 catalytic" evidence="2">
    <location>
        <begin position="341"/>
        <end position="528"/>
    </location>
</feature>
<evidence type="ECO:0000313" key="4">
    <source>
        <dbReference type="Proteomes" id="UP001549119"/>
    </source>
</evidence>
<dbReference type="RefSeq" id="WP_245372131.1">
    <property type="nucleotide sequence ID" value="NZ_JBEPNV010000001.1"/>
</dbReference>
<evidence type="ECO:0000256" key="1">
    <source>
        <dbReference type="SAM" id="MobiDB-lite"/>
    </source>
</evidence>
<comment type="caution">
    <text evidence="3">The sequence shown here is derived from an EMBL/GenBank/DDBJ whole genome shotgun (WGS) entry which is preliminary data.</text>
</comment>
<evidence type="ECO:0000313" key="3">
    <source>
        <dbReference type="EMBL" id="MET3863084.1"/>
    </source>
</evidence>
<keyword evidence="4" id="KW-1185">Reference proteome</keyword>
<proteinExistence type="predicted"/>
<name>A0ABV2N9C0_9HYPH</name>
<feature type="region of interest" description="Disordered" evidence="1">
    <location>
        <begin position="862"/>
        <end position="889"/>
    </location>
</feature>
<evidence type="ECO:0000259" key="2">
    <source>
        <dbReference type="Pfam" id="PF04577"/>
    </source>
</evidence>
<sequence length="889" mass="96597">MRPTEPFIDLIRTVNRLTAPDVLVRLRALLAEGDDGTRTTRLRRHLEALAFRLEGEDQLDAVADTYDLIGAIATEDRERWALAAVNARLRDLCGRGRYAEAAALVSELRAGGDPAAIREGLATLLRLGWAAECGQEPEACVQRYRLAFELNGGDDGVTTEDGCALSIKVRNLRRLQIDALLAEGLYADAIALHEPTRHVYGSGPLRAYDIVTAEALAAGGGAAYTEVRPRRRIASPELRFFEPPPALTSEPGELDMPAQYLAFLDGAHAFPRSNVVIAGDTLVYDLAAHPRRPDILLQDGVNPDQIMMAAFGDTRTLVEVPEDPHRVEAGLMMFGLQSRNYGHWFCEFVPRMLCYNDPRCPDGIPLCIDDHMPPSHEEILRLLDTRDRPVIKLPPRPVAFGRLGMAPVPAFFPFDVKPGRPFYDTVWPADVFGAVRAQILERARERGVLSGRTDRRLFISRKAFAQRALMNEAEIAERLALLGFEVIYPETMSFLEQVEAFHSAALVVGSSSSALSNALFCRPGCRILGLIHEELSFNFRGYASYIEAGGARILFLRGQTLHQPGVHAFHVSYTVDPAKVLAAVAALENEVATGVRAGFPPPSADDQPVRGPDPGASQLQHPRTNASARVDPDRLARVETLAAGPHADAGSGLCALEAVAYVAGEPHSDQPACASPSLAAFIRTWSDGLPQDARDDLILPLVPRLVGTRGSEALERRRVALAADWLVRTHLPAWFRLAKLNVEGDALANRPALTDSADLAAWCDHLEQARKRAKVANLTLRQTGSAVRAAAWDAAQKAAWVVIRDHLEAAGPRMLAAGWDAAYASAYAAARAYGKAPLEPTRRALQESALALVERMIALREANPADPDPLPGGAPPAHTSAPSGVEHRP</sequence>
<accession>A0ABV2N9C0</accession>
<feature type="compositionally biased region" description="Polar residues" evidence="1">
    <location>
        <begin position="617"/>
        <end position="627"/>
    </location>
</feature>
<reference evidence="3 4" key="1">
    <citation type="submission" date="2024-06" db="EMBL/GenBank/DDBJ databases">
        <title>Genomics of switchgrass bacterial isolates.</title>
        <authorList>
            <person name="Shade A."/>
        </authorList>
    </citation>
    <scope>NUCLEOTIDE SEQUENCE [LARGE SCALE GENOMIC DNA]</scope>
    <source>
        <strain evidence="3 4">PvP084</strain>
    </source>
</reference>
<dbReference type="EMBL" id="JBEPNW010000002">
    <property type="protein sequence ID" value="MET3863084.1"/>
    <property type="molecule type" value="Genomic_DNA"/>
</dbReference>
<gene>
    <name evidence="3" type="ORF">ABIC20_000393</name>
</gene>
<dbReference type="Proteomes" id="UP001549119">
    <property type="component" value="Unassembled WGS sequence"/>
</dbReference>
<organism evidence="3 4">
    <name type="scientific">Methylobacterium radiotolerans</name>
    <dbReference type="NCBI Taxonomy" id="31998"/>
    <lineage>
        <taxon>Bacteria</taxon>
        <taxon>Pseudomonadati</taxon>
        <taxon>Pseudomonadota</taxon>
        <taxon>Alphaproteobacteria</taxon>
        <taxon>Hyphomicrobiales</taxon>
        <taxon>Methylobacteriaceae</taxon>
        <taxon>Methylobacterium</taxon>
    </lineage>
</organism>
<feature type="region of interest" description="Disordered" evidence="1">
    <location>
        <begin position="595"/>
        <end position="630"/>
    </location>
</feature>
<dbReference type="InterPro" id="IPR049625">
    <property type="entry name" value="Glyco_transf_61_cat"/>
</dbReference>
<protein>
    <recommendedName>
        <fullName evidence="2">Glycosyltransferase 61 catalytic domain-containing protein</fullName>
    </recommendedName>
</protein>
<dbReference type="Pfam" id="PF04577">
    <property type="entry name" value="Glyco_transf_61"/>
    <property type="match status" value="1"/>
</dbReference>